<dbReference type="Proteomes" id="UP000326994">
    <property type="component" value="Unassembled WGS sequence"/>
</dbReference>
<comment type="caution">
    <text evidence="1">The sequence shown here is derived from an EMBL/GenBank/DDBJ whole genome shotgun (WGS) entry which is preliminary data.</text>
</comment>
<dbReference type="InterPro" id="IPR021866">
    <property type="entry name" value="SpoIIAA-like"/>
</dbReference>
<dbReference type="SUPFAM" id="SSF52091">
    <property type="entry name" value="SpoIIaa-like"/>
    <property type="match status" value="2"/>
</dbReference>
<dbReference type="AlphaFoldDB" id="A0A5J4FYC2"/>
<evidence type="ECO:0008006" key="3">
    <source>
        <dbReference type="Google" id="ProtNLM"/>
    </source>
</evidence>
<dbReference type="OrthoDB" id="1447828at2"/>
<name>A0A5J4FYC2_9FLAO</name>
<keyword evidence="2" id="KW-1185">Reference proteome</keyword>
<dbReference type="Pfam" id="PF11964">
    <property type="entry name" value="SpoIIAA-like"/>
    <property type="match status" value="2"/>
</dbReference>
<dbReference type="InterPro" id="IPR038396">
    <property type="entry name" value="SpoIIAA-like_sf"/>
</dbReference>
<dbReference type="EMBL" id="BKCF01000001">
    <property type="protein sequence ID" value="GEQ85035.1"/>
    <property type="molecule type" value="Genomic_DNA"/>
</dbReference>
<proteinExistence type="predicted"/>
<dbReference type="InterPro" id="IPR036513">
    <property type="entry name" value="STAS_dom_sf"/>
</dbReference>
<evidence type="ECO:0000313" key="1">
    <source>
        <dbReference type="EMBL" id="GEQ85035.1"/>
    </source>
</evidence>
<sequence>MQLKKIENTNIYEFKSSEKLNEEDAERLNKAFKEFEENGEKINLLGTIEKLPMPQDFPAFDELFKLKKNSINVIEKYAIVCDKKWLNNFMSIGNFFTPGIPMKSFDTNSRDEAIAWLKQKEVKTYKVDDYFSNIDIKEINKKTYEVNLTHDKINHAAMTALYNLMNDKKHDDKLNLIAVFKSFPTFEDLKTIIQGIKIDIKAIGIVEKYAVVSDAKWIESFTKLGDFLVPGLDMKFFSIDEIDAARKWATKS</sequence>
<reference evidence="1 2" key="1">
    <citation type="submission" date="2019-08" db="EMBL/GenBank/DDBJ databases">
        <title>Ulvibacter marinistellae sp. nov., isolated from a starfish, Patiria pectinifera.</title>
        <authorList>
            <person name="Kawano K."/>
            <person name="Ushijima N."/>
            <person name="Kihara M."/>
            <person name="Itoh H."/>
        </authorList>
    </citation>
    <scope>NUCLEOTIDE SEQUENCE [LARGE SCALE GENOMIC DNA]</scope>
    <source>
        <strain evidence="1 2">KK4</strain>
    </source>
</reference>
<dbReference type="RefSeq" id="WP_151892971.1">
    <property type="nucleotide sequence ID" value="NZ_BKCF01000001.1"/>
</dbReference>
<gene>
    <name evidence="1" type="ORF">ULMS_05430</name>
</gene>
<evidence type="ECO:0000313" key="2">
    <source>
        <dbReference type="Proteomes" id="UP000326994"/>
    </source>
</evidence>
<organism evidence="1 2">
    <name type="scientific">Patiriisocius marinistellae</name>
    <dbReference type="NCBI Taxonomy" id="2494560"/>
    <lineage>
        <taxon>Bacteria</taxon>
        <taxon>Pseudomonadati</taxon>
        <taxon>Bacteroidota</taxon>
        <taxon>Flavobacteriia</taxon>
        <taxon>Flavobacteriales</taxon>
        <taxon>Flavobacteriaceae</taxon>
        <taxon>Patiriisocius</taxon>
    </lineage>
</organism>
<accession>A0A5J4FYC2</accession>
<dbReference type="Gene3D" id="3.40.50.10600">
    <property type="entry name" value="SpoIIaa-like domains"/>
    <property type="match status" value="2"/>
</dbReference>
<protein>
    <recommendedName>
        <fullName evidence="3">STAS/SEC14 domain-containing protein</fullName>
    </recommendedName>
</protein>